<name>A0A917SMN9_9ACTN</name>
<evidence type="ECO:0000256" key="4">
    <source>
        <dbReference type="ARBA" id="ARBA00022692"/>
    </source>
</evidence>
<dbReference type="InterPro" id="IPR003362">
    <property type="entry name" value="Bact_transf"/>
</dbReference>
<keyword evidence="6 8" id="KW-0472">Membrane</keyword>
<evidence type="ECO:0000256" key="8">
    <source>
        <dbReference type="SAM" id="Phobius"/>
    </source>
</evidence>
<dbReference type="AlphaFoldDB" id="A0A917SMN9"/>
<evidence type="ECO:0000256" key="7">
    <source>
        <dbReference type="SAM" id="MobiDB-lite"/>
    </source>
</evidence>
<keyword evidence="3" id="KW-0808">Transferase</keyword>
<comment type="subcellular location">
    <subcellularLocation>
        <location evidence="1">Membrane</location>
        <topology evidence="1">Multi-pass membrane protein</topology>
    </subcellularLocation>
</comment>
<dbReference type="Pfam" id="PF13727">
    <property type="entry name" value="CoA_binding_3"/>
    <property type="match status" value="1"/>
</dbReference>
<feature type="domain" description="Bacterial sugar transferase" evidence="9">
    <location>
        <begin position="317"/>
        <end position="505"/>
    </location>
</feature>
<feature type="transmembrane region" description="Helical" evidence="8">
    <location>
        <begin position="79"/>
        <end position="96"/>
    </location>
</feature>
<evidence type="ECO:0000259" key="9">
    <source>
        <dbReference type="Pfam" id="PF02397"/>
    </source>
</evidence>
<evidence type="ECO:0000313" key="10">
    <source>
        <dbReference type="EMBL" id="GGL87328.1"/>
    </source>
</evidence>
<evidence type="ECO:0000256" key="5">
    <source>
        <dbReference type="ARBA" id="ARBA00022989"/>
    </source>
</evidence>
<reference evidence="10" key="1">
    <citation type="journal article" date="2014" name="Int. J. Syst. Evol. Microbiol.">
        <title>Complete genome sequence of Corynebacterium casei LMG S-19264T (=DSM 44701T), isolated from a smear-ripened cheese.</title>
        <authorList>
            <consortium name="US DOE Joint Genome Institute (JGI-PGF)"/>
            <person name="Walter F."/>
            <person name="Albersmeier A."/>
            <person name="Kalinowski J."/>
            <person name="Ruckert C."/>
        </authorList>
    </citation>
    <scope>NUCLEOTIDE SEQUENCE</scope>
    <source>
        <strain evidence="10">CGMCC 4.7308</strain>
    </source>
</reference>
<sequence length="512" mass="55521">MQPAAAAPARVRPSGRSTLRRAPRARVSVDPPPARPWAARYGRRLILTDILVTAWAAIGTHTVQFGAASTRVSRDPDSTVYISLTIALSVLWLVALHLGGTREASVVGHGPDEYKRIVRSTIVLFGLVAIASYVFALHLPRAYVLVMMPAGLVALLASRFIWRRWLHGRRMHGEYSSRVLVVGNVRTIRELLADLARAPLAGYRVIGVCTVPGADGPVDAAGVPLVDGVPVLGGLDEVAAVAERYGADTVAVTSTAAFGPSRVRALGWELEKTSIDLVLAPALTSIAGPRVHTKPVAGLPLIHVDRPTYRGANRLLKRVFDIVGASVLLALLTPVFVGLGLAVKLTDRGSVFFRQQRVGLNGRSFKMIKFRSMVPNAEALLPQLMLAERDAGNTVLFKQKNDPRVTRVGRMLRRFSLDELPQLFNVLKGDMSLVGPRPPLAAEVDGYGEEAKLRLLVRPGMTGLWQVSGRSDLSWEDTVRLDVYYVENWSITGDLLILWKTAKAVAAASGAY</sequence>
<feature type="transmembrane region" description="Helical" evidence="8">
    <location>
        <begin position="117"/>
        <end position="136"/>
    </location>
</feature>
<dbReference type="EMBL" id="BMNA01000001">
    <property type="protein sequence ID" value="GGL87328.1"/>
    <property type="molecule type" value="Genomic_DNA"/>
</dbReference>
<dbReference type="InterPro" id="IPR017475">
    <property type="entry name" value="EPS_sugar_tfrase"/>
</dbReference>
<keyword evidence="11" id="KW-1185">Reference proteome</keyword>
<dbReference type="Pfam" id="PF02397">
    <property type="entry name" value="Bac_transf"/>
    <property type="match status" value="1"/>
</dbReference>
<dbReference type="GO" id="GO:0016780">
    <property type="term" value="F:phosphotransferase activity, for other substituted phosphate groups"/>
    <property type="evidence" value="ECO:0007669"/>
    <property type="project" value="TreeGrafter"/>
</dbReference>
<feature type="transmembrane region" description="Helical" evidence="8">
    <location>
        <begin position="142"/>
        <end position="162"/>
    </location>
</feature>
<keyword evidence="4 8" id="KW-0812">Transmembrane</keyword>
<dbReference type="PANTHER" id="PTHR30576:SF10">
    <property type="entry name" value="SLL5057 PROTEIN"/>
    <property type="match status" value="1"/>
</dbReference>
<evidence type="ECO:0000256" key="6">
    <source>
        <dbReference type="ARBA" id="ARBA00023136"/>
    </source>
</evidence>
<feature type="region of interest" description="Disordered" evidence="7">
    <location>
        <begin position="1"/>
        <end position="30"/>
    </location>
</feature>
<keyword evidence="5 8" id="KW-1133">Transmembrane helix</keyword>
<feature type="transmembrane region" description="Helical" evidence="8">
    <location>
        <begin position="45"/>
        <end position="67"/>
    </location>
</feature>
<protein>
    <submittedName>
        <fullName evidence="10">Polyprenyl glycosylphosphotransferase</fullName>
    </submittedName>
</protein>
<gene>
    <name evidence="10" type="ORF">GCM10011594_03610</name>
</gene>
<organism evidence="10 11">
    <name type="scientific">Nakamurella endophytica</name>
    <dbReference type="NCBI Taxonomy" id="1748367"/>
    <lineage>
        <taxon>Bacteria</taxon>
        <taxon>Bacillati</taxon>
        <taxon>Actinomycetota</taxon>
        <taxon>Actinomycetes</taxon>
        <taxon>Nakamurellales</taxon>
        <taxon>Nakamurellaceae</taxon>
        <taxon>Nakamurella</taxon>
    </lineage>
</organism>
<evidence type="ECO:0000313" key="11">
    <source>
        <dbReference type="Proteomes" id="UP000655208"/>
    </source>
</evidence>
<evidence type="ECO:0000256" key="1">
    <source>
        <dbReference type="ARBA" id="ARBA00004141"/>
    </source>
</evidence>
<accession>A0A917SMN9</accession>
<comment type="caution">
    <text evidence="10">The sequence shown here is derived from an EMBL/GenBank/DDBJ whole genome shotgun (WGS) entry which is preliminary data.</text>
</comment>
<evidence type="ECO:0000256" key="2">
    <source>
        <dbReference type="ARBA" id="ARBA00006464"/>
    </source>
</evidence>
<dbReference type="PANTHER" id="PTHR30576">
    <property type="entry name" value="COLANIC BIOSYNTHESIS UDP-GLUCOSE LIPID CARRIER TRANSFERASE"/>
    <property type="match status" value="1"/>
</dbReference>
<proteinExistence type="inferred from homology"/>
<comment type="similarity">
    <text evidence="2">Belongs to the bacterial sugar transferase family.</text>
</comment>
<reference evidence="10" key="2">
    <citation type="submission" date="2020-09" db="EMBL/GenBank/DDBJ databases">
        <authorList>
            <person name="Sun Q."/>
            <person name="Zhou Y."/>
        </authorList>
    </citation>
    <scope>NUCLEOTIDE SEQUENCE</scope>
    <source>
        <strain evidence="10">CGMCC 4.7308</strain>
    </source>
</reference>
<evidence type="ECO:0000256" key="3">
    <source>
        <dbReference type="ARBA" id="ARBA00022679"/>
    </source>
</evidence>
<dbReference type="Proteomes" id="UP000655208">
    <property type="component" value="Unassembled WGS sequence"/>
</dbReference>
<feature type="transmembrane region" description="Helical" evidence="8">
    <location>
        <begin position="319"/>
        <end position="343"/>
    </location>
</feature>
<dbReference type="NCBIfam" id="TIGR03025">
    <property type="entry name" value="EPS_sugtrans"/>
    <property type="match status" value="1"/>
</dbReference>
<dbReference type="GO" id="GO:0016020">
    <property type="term" value="C:membrane"/>
    <property type="evidence" value="ECO:0007669"/>
    <property type="project" value="UniProtKB-SubCell"/>
</dbReference>